<gene>
    <name evidence="2" type="ORF">EVAR_16403_1</name>
</gene>
<accession>A0A4C1VWU0</accession>
<proteinExistence type="predicted"/>
<evidence type="ECO:0000256" key="1">
    <source>
        <dbReference type="SAM" id="MobiDB-lite"/>
    </source>
</evidence>
<evidence type="ECO:0000313" key="3">
    <source>
        <dbReference type="Proteomes" id="UP000299102"/>
    </source>
</evidence>
<evidence type="ECO:0000313" key="2">
    <source>
        <dbReference type="EMBL" id="GBP42307.1"/>
    </source>
</evidence>
<dbReference type="EMBL" id="BGZK01000415">
    <property type="protein sequence ID" value="GBP42307.1"/>
    <property type="molecule type" value="Genomic_DNA"/>
</dbReference>
<name>A0A4C1VWU0_EUMVA</name>
<protein>
    <submittedName>
        <fullName evidence="2">Uncharacterized protein</fullName>
    </submittedName>
</protein>
<dbReference type="Proteomes" id="UP000299102">
    <property type="component" value="Unassembled WGS sequence"/>
</dbReference>
<sequence length="150" mass="16217">MLGYADDAEPGAGYLGHSFLEHAKGEATFEPRETRSGPKAAIDADLGATAVVYLGVGAMSSIRPSCLVSQMRVRVPLNTERGRGLIPKCTSFDSDRKVDSYNRGEVVGESRALIYSRERANVSRQKFVKGCLPPPRPRSSPAPPDRTPVD</sequence>
<reference evidence="2 3" key="1">
    <citation type="journal article" date="2019" name="Commun. Biol.">
        <title>The bagworm genome reveals a unique fibroin gene that provides high tensile strength.</title>
        <authorList>
            <person name="Kono N."/>
            <person name="Nakamura H."/>
            <person name="Ohtoshi R."/>
            <person name="Tomita M."/>
            <person name="Numata K."/>
            <person name="Arakawa K."/>
        </authorList>
    </citation>
    <scope>NUCLEOTIDE SEQUENCE [LARGE SCALE GENOMIC DNA]</scope>
</reference>
<dbReference type="AlphaFoldDB" id="A0A4C1VWU0"/>
<organism evidence="2 3">
    <name type="scientific">Eumeta variegata</name>
    <name type="common">Bagworm moth</name>
    <name type="synonym">Eumeta japonica</name>
    <dbReference type="NCBI Taxonomy" id="151549"/>
    <lineage>
        <taxon>Eukaryota</taxon>
        <taxon>Metazoa</taxon>
        <taxon>Ecdysozoa</taxon>
        <taxon>Arthropoda</taxon>
        <taxon>Hexapoda</taxon>
        <taxon>Insecta</taxon>
        <taxon>Pterygota</taxon>
        <taxon>Neoptera</taxon>
        <taxon>Endopterygota</taxon>
        <taxon>Lepidoptera</taxon>
        <taxon>Glossata</taxon>
        <taxon>Ditrysia</taxon>
        <taxon>Tineoidea</taxon>
        <taxon>Psychidae</taxon>
        <taxon>Oiketicinae</taxon>
        <taxon>Eumeta</taxon>
    </lineage>
</organism>
<comment type="caution">
    <text evidence="2">The sequence shown here is derived from an EMBL/GenBank/DDBJ whole genome shotgun (WGS) entry which is preliminary data.</text>
</comment>
<feature type="compositionally biased region" description="Pro residues" evidence="1">
    <location>
        <begin position="132"/>
        <end position="150"/>
    </location>
</feature>
<keyword evidence="3" id="KW-1185">Reference proteome</keyword>
<feature type="region of interest" description="Disordered" evidence="1">
    <location>
        <begin position="128"/>
        <end position="150"/>
    </location>
</feature>